<reference evidence="2 3" key="2">
    <citation type="journal article" date="2016" name="Genome Announc.">
        <title>Permanent Draft Genome Sequences for Two Variants of Frankia sp. Strain CpI1, the First Frankia Strain Isolated from Root Nodules of Comptonia peregrina.</title>
        <authorList>
            <person name="Oshone R."/>
            <person name="Hurst S.G.IV."/>
            <person name="Abebe-Akele F."/>
            <person name="Simpson S."/>
            <person name="Morris K."/>
            <person name="Thomas W.K."/>
            <person name="Tisa L.S."/>
        </authorList>
    </citation>
    <scope>NUCLEOTIDE SEQUENCE [LARGE SCALE GENOMIC DNA]</scope>
    <source>
        <strain evidence="3">CpI1-S</strain>
    </source>
</reference>
<keyword evidence="3" id="KW-1185">Reference proteome</keyword>
<feature type="region of interest" description="Disordered" evidence="1">
    <location>
        <begin position="1"/>
        <end position="24"/>
    </location>
</feature>
<dbReference type="InterPro" id="IPR032710">
    <property type="entry name" value="NTF2-like_dom_sf"/>
</dbReference>
<dbReference type="EMBL" id="JYFN01000046">
    <property type="protein sequence ID" value="KJE20994.1"/>
    <property type="molecule type" value="Genomic_DNA"/>
</dbReference>
<dbReference type="Gene3D" id="3.10.450.50">
    <property type="match status" value="1"/>
</dbReference>
<name>A0A0D8BAL2_9ACTN</name>
<evidence type="ECO:0000313" key="2">
    <source>
        <dbReference type="EMBL" id="KJE20994.1"/>
    </source>
</evidence>
<evidence type="ECO:0000256" key="1">
    <source>
        <dbReference type="SAM" id="MobiDB-lite"/>
    </source>
</evidence>
<dbReference type="Proteomes" id="UP000032545">
    <property type="component" value="Unassembled WGS sequence"/>
</dbReference>
<dbReference type="SUPFAM" id="SSF54427">
    <property type="entry name" value="NTF2-like"/>
    <property type="match status" value="1"/>
</dbReference>
<sequence length="157" mass="17014">MIPPVPAHDGDRPGDLPDLTRTPRSGVDLVGTLLSAWTETNPLRREAALTASCTPDVRYTNPIGQAQGRPAVAELLGRIARSYPTLRPVRISAIDLHHGYGRFEWAMCLPNGHRVLEGLDVITLSADESRIAEVVAFFGPTDRTTTYTYGASAHGEP</sequence>
<reference evidence="3" key="1">
    <citation type="submission" date="2015-02" db="EMBL/GenBank/DDBJ databases">
        <title>Draft Genome of Frankia sp. CpI1-S.</title>
        <authorList>
            <person name="Oshone R.T."/>
            <person name="Ngom M."/>
            <person name="Ghodhbane-Gtari F."/>
            <person name="Gtari M."/>
            <person name="Morris K."/>
            <person name="Thomas K."/>
            <person name="Sen A."/>
            <person name="Tisa L.S."/>
        </authorList>
    </citation>
    <scope>NUCLEOTIDE SEQUENCE [LARGE SCALE GENOMIC DNA]</scope>
    <source>
        <strain evidence="3">CpI1-S</strain>
    </source>
</reference>
<dbReference type="AlphaFoldDB" id="A0A0D8BAL2"/>
<comment type="caution">
    <text evidence="2">The sequence shown here is derived from an EMBL/GenBank/DDBJ whole genome shotgun (WGS) entry which is preliminary data.</text>
</comment>
<proteinExistence type="predicted"/>
<dbReference type="OrthoDB" id="9808719at2"/>
<organism evidence="2 3">
    <name type="scientific">Frankia torreyi</name>
    <dbReference type="NCBI Taxonomy" id="1856"/>
    <lineage>
        <taxon>Bacteria</taxon>
        <taxon>Bacillati</taxon>
        <taxon>Actinomycetota</taxon>
        <taxon>Actinomycetes</taxon>
        <taxon>Frankiales</taxon>
        <taxon>Frankiaceae</taxon>
        <taxon>Frankia</taxon>
    </lineage>
</organism>
<accession>A0A0D8BAL2</accession>
<protein>
    <submittedName>
        <fullName evidence="2">Uncharacterized protein</fullName>
    </submittedName>
</protein>
<dbReference type="PATRIC" id="fig|1502723.3.peg.4634"/>
<gene>
    <name evidence="2" type="ORF">FF36_04675</name>
</gene>
<evidence type="ECO:0000313" key="3">
    <source>
        <dbReference type="Proteomes" id="UP000032545"/>
    </source>
</evidence>
<dbReference type="RefSeq" id="WP_052681351.1">
    <property type="nucleotide sequence ID" value="NZ_JYFN01000046.1"/>
</dbReference>